<dbReference type="Proteomes" id="UP001519307">
    <property type="component" value="Unassembled WGS sequence"/>
</dbReference>
<feature type="domain" description="DUF1565" evidence="10">
    <location>
        <begin position="131"/>
        <end position="169"/>
    </location>
</feature>
<dbReference type="Pfam" id="PF07602">
    <property type="entry name" value="DUF1565"/>
    <property type="match status" value="1"/>
</dbReference>
<dbReference type="Pfam" id="PF13229">
    <property type="entry name" value="Beta_helix"/>
    <property type="match status" value="1"/>
</dbReference>
<evidence type="ECO:0000256" key="4">
    <source>
        <dbReference type="ARBA" id="ARBA00022723"/>
    </source>
</evidence>
<dbReference type="PANTHER" id="PTHR40088:SF1">
    <property type="entry name" value="PECTATE LYASE PEL9"/>
    <property type="match status" value="1"/>
</dbReference>
<evidence type="ECO:0000256" key="3">
    <source>
        <dbReference type="ARBA" id="ARBA00022525"/>
    </source>
</evidence>
<dbReference type="Gene3D" id="2.160.20.10">
    <property type="entry name" value="Single-stranded right-handed beta-helix, Pectin lyase-like"/>
    <property type="match status" value="1"/>
</dbReference>
<feature type="signal peptide" evidence="9">
    <location>
        <begin position="1"/>
        <end position="23"/>
    </location>
</feature>
<dbReference type="InterPro" id="IPR012334">
    <property type="entry name" value="Pectin_lyas_fold"/>
</dbReference>
<keyword evidence="13" id="KW-1185">Reference proteome</keyword>
<comment type="subcellular location">
    <subcellularLocation>
        <location evidence="2">Secreted</location>
    </subcellularLocation>
</comment>
<dbReference type="InterPro" id="IPR039448">
    <property type="entry name" value="Beta_helix"/>
</dbReference>
<evidence type="ECO:0000256" key="9">
    <source>
        <dbReference type="SAM" id="SignalP"/>
    </source>
</evidence>
<sequence>MRKIFKPLFVLLLLFSFSFPAKAASFNSDDPVDIDKSWIINFSKSIFDNQDLNNLIKIYDSNNNALNLQFEKSNDNKTLSVSSLNQYEKGVKYTLVVNKDLKSTDNHSLGSDTKMEFTTKNGSTYYVSPDGNDTNNGSTSSPFKTISKAVEKMNAGDTLLLRGGTYYERLDLTKSGNASSYYTIKAYPGETPILDGSQAKDSLSGDSALVFQSNSYWKIDGLSIQNYHSAGIYLKNGANNINMNNLKIYSIDPLTDTNYGCSAIFSEGNVQNCSVTNSDIHNVGLKYDRNWHHGIYITGGAQYWKIDNNKIHDNGGSAIHLYNGSSFSGKNITITNNTLYNNHKTGLTMWTNANNNTIKNNIFYNNTSYDLEIDPTSIQNTFTYNTFGSHNSDYNIFFRDPGPGSSDKNTLDYNKYYKLNLSKVVYAHSLALDYNKWRSYSQESHGQFFNNQYTPR</sequence>
<evidence type="ECO:0000256" key="7">
    <source>
        <dbReference type="ARBA" id="ARBA00023239"/>
    </source>
</evidence>
<dbReference type="PANTHER" id="PTHR40088">
    <property type="entry name" value="PECTATE LYASE (EUROFUNG)"/>
    <property type="match status" value="1"/>
</dbReference>
<evidence type="ECO:0000256" key="1">
    <source>
        <dbReference type="ARBA" id="ARBA00001913"/>
    </source>
</evidence>
<feature type="domain" description="Right handed beta helix" evidence="11">
    <location>
        <begin position="266"/>
        <end position="417"/>
    </location>
</feature>
<evidence type="ECO:0000259" key="10">
    <source>
        <dbReference type="Pfam" id="PF07602"/>
    </source>
</evidence>
<dbReference type="InterPro" id="IPR011459">
    <property type="entry name" value="DUF1565"/>
</dbReference>
<protein>
    <submittedName>
        <fullName evidence="12">Parallel beta-helix repeat protein</fullName>
    </submittedName>
</protein>
<evidence type="ECO:0000313" key="13">
    <source>
        <dbReference type="Proteomes" id="UP001519307"/>
    </source>
</evidence>
<feature type="chain" id="PRO_5047132937" evidence="9">
    <location>
        <begin position="24"/>
        <end position="456"/>
    </location>
</feature>
<dbReference type="SUPFAM" id="SSF51126">
    <property type="entry name" value="Pectin lyase-like"/>
    <property type="match status" value="1"/>
</dbReference>
<accession>A0ABS4KQZ5</accession>
<evidence type="ECO:0000256" key="8">
    <source>
        <dbReference type="ARBA" id="ARBA00038263"/>
    </source>
</evidence>
<keyword evidence="3" id="KW-0964">Secreted</keyword>
<gene>
    <name evidence="12" type="ORF">J2Z42_001133</name>
</gene>
<dbReference type="InterPro" id="IPR006626">
    <property type="entry name" value="PbH1"/>
</dbReference>
<keyword evidence="6" id="KW-0106">Calcium</keyword>
<evidence type="ECO:0000256" key="6">
    <source>
        <dbReference type="ARBA" id="ARBA00022837"/>
    </source>
</evidence>
<keyword evidence="5 9" id="KW-0732">Signal</keyword>
<dbReference type="EMBL" id="JAGGLM010000005">
    <property type="protein sequence ID" value="MBP2032461.1"/>
    <property type="molecule type" value="Genomic_DNA"/>
</dbReference>
<dbReference type="InterPro" id="IPR011050">
    <property type="entry name" value="Pectin_lyase_fold/virulence"/>
</dbReference>
<proteinExistence type="inferred from homology"/>
<organism evidence="12 13">
    <name type="scientific">Clostridium algifaecis</name>
    <dbReference type="NCBI Taxonomy" id="1472040"/>
    <lineage>
        <taxon>Bacteria</taxon>
        <taxon>Bacillati</taxon>
        <taxon>Bacillota</taxon>
        <taxon>Clostridia</taxon>
        <taxon>Eubacteriales</taxon>
        <taxon>Clostridiaceae</taxon>
        <taxon>Clostridium</taxon>
    </lineage>
</organism>
<name>A0ABS4KQZ5_9CLOT</name>
<evidence type="ECO:0000313" key="12">
    <source>
        <dbReference type="EMBL" id="MBP2032461.1"/>
    </source>
</evidence>
<dbReference type="SMART" id="SM00710">
    <property type="entry name" value="PbH1"/>
    <property type="match status" value="5"/>
</dbReference>
<keyword evidence="7" id="KW-0456">Lyase</keyword>
<reference evidence="12 13" key="1">
    <citation type="submission" date="2021-03" db="EMBL/GenBank/DDBJ databases">
        <title>Genomic Encyclopedia of Type Strains, Phase IV (KMG-IV): sequencing the most valuable type-strain genomes for metagenomic binning, comparative biology and taxonomic classification.</title>
        <authorList>
            <person name="Goeker M."/>
        </authorList>
    </citation>
    <scope>NUCLEOTIDE SEQUENCE [LARGE SCALE GENOMIC DNA]</scope>
    <source>
        <strain evidence="12 13">DSM 28783</strain>
    </source>
</reference>
<dbReference type="InterPro" id="IPR052052">
    <property type="entry name" value="Polysaccharide_Lyase_9"/>
</dbReference>
<keyword evidence="4" id="KW-0479">Metal-binding</keyword>
<comment type="cofactor">
    <cofactor evidence="1">
        <name>Ca(2+)</name>
        <dbReference type="ChEBI" id="CHEBI:29108"/>
    </cofactor>
</comment>
<dbReference type="RefSeq" id="WP_209701656.1">
    <property type="nucleotide sequence ID" value="NZ_JAGGLM010000005.1"/>
</dbReference>
<evidence type="ECO:0000259" key="11">
    <source>
        <dbReference type="Pfam" id="PF13229"/>
    </source>
</evidence>
<evidence type="ECO:0000256" key="5">
    <source>
        <dbReference type="ARBA" id="ARBA00022729"/>
    </source>
</evidence>
<evidence type="ECO:0000256" key="2">
    <source>
        <dbReference type="ARBA" id="ARBA00004613"/>
    </source>
</evidence>
<comment type="caution">
    <text evidence="12">The sequence shown here is derived from an EMBL/GenBank/DDBJ whole genome shotgun (WGS) entry which is preliminary data.</text>
</comment>
<comment type="similarity">
    <text evidence="8">Belongs to the polysaccharide lyase 9 family.</text>
</comment>